<evidence type="ECO:0000256" key="1">
    <source>
        <dbReference type="ARBA" id="ARBA00004613"/>
    </source>
</evidence>
<comment type="subcellular location">
    <subcellularLocation>
        <location evidence="1">Secreted</location>
    </subcellularLocation>
</comment>
<feature type="region of interest" description="Disordered" evidence="5">
    <location>
        <begin position="129"/>
        <end position="152"/>
    </location>
</feature>
<dbReference type="Pfam" id="PF02191">
    <property type="entry name" value="OLF"/>
    <property type="match status" value="1"/>
</dbReference>
<organism evidence="7 8">
    <name type="scientific">Gnathostoma spinigerum</name>
    <dbReference type="NCBI Taxonomy" id="75299"/>
    <lineage>
        <taxon>Eukaryota</taxon>
        <taxon>Metazoa</taxon>
        <taxon>Ecdysozoa</taxon>
        <taxon>Nematoda</taxon>
        <taxon>Chromadorea</taxon>
        <taxon>Rhabditida</taxon>
        <taxon>Spirurina</taxon>
        <taxon>Gnathostomatomorpha</taxon>
        <taxon>Gnathostomatoidea</taxon>
        <taxon>Gnathostomatidae</taxon>
        <taxon>Gnathostoma</taxon>
    </lineage>
</organism>
<protein>
    <recommendedName>
        <fullName evidence="6">Olfactomedin-like domain-containing protein</fullName>
    </recommendedName>
</protein>
<comment type="caution">
    <text evidence="4">Lacks conserved residue(s) required for the propagation of feature annotation.</text>
</comment>
<dbReference type="GO" id="GO:0005576">
    <property type="term" value="C:extracellular region"/>
    <property type="evidence" value="ECO:0007669"/>
    <property type="project" value="UniProtKB-SubCell"/>
</dbReference>
<dbReference type="InterPro" id="IPR003112">
    <property type="entry name" value="Olfac-like_dom"/>
</dbReference>
<dbReference type="Proteomes" id="UP001608902">
    <property type="component" value="Unassembled WGS sequence"/>
</dbReference>
<accession>A0ABD6F1E1</accession>
<evidence type="ECO:0000313" key="8">
    <source>
        <dbReference type="Proteomes" id="UP001608902"/>
    </source>
</evidence>
<name>A0ABD6F1E1_9BILA</name>
<proteinExistence type="predicted"/>
<evidence type="ECO:0000256" key="2">
    <source>
        <dbReference type="ARBA" id="ARBA00022525"/>
    </source>
</evidence>
<comment type="caution">
    <text evidence="7">The sequence shown here is derived from an EMBL/GenBank/DDBJ whole genome shotgun (WGS) entry which is preliminary data.</text>
</comment>
<feature type="region of interest" description="Disordered" evidence="5">
    <location>
        <begin position="1"/>
        <end position="42"/>
    </location>
</feature>
<dbReference type="PROSITE" id="PS51132">
    <property type="entry name" value="OLF"/>
    <property type="match status" value="1"/>
</dbReference>
<dbReference type="SMART" id="SM00284">
    <property type="entry name" value="OLF"/>
    <property type="match status" value="1"/>
</dbReference>
<dbReference type="EMBL" id="JBGFUD010010866">
    <property type="protein sequence ID" value="MFH4983032.1"/>
    <property type="molecule type" value="Genomic_DNA"/>
</dbReference>
<evidence type="ECO:0000259" key="6">
    <source>
        <dbReference type="PROSITE" id="PS51132"/>
    </source>
</evidence>
<dbReference type="Pfam" id="PF01391">
    <property type="entry name" value="Collagen"/>
    <property type="match status" value="1"/>
</dbReference>
<gene>
    <name evidence="7" type="ORF">AB6A40_009741</name>
</gene>
<reference evidence="7 8" key="1">
    <citation type="submission" date="2024-08" db="EMBL/GenBank/DDBJ databases">
        <title>Gnathostoma spinigerum genome.</title>
        <authorList>
            <person name="Gonzalez-Bertolin B."/>
            <person name="Monzon S."/>
            <person name="Zaballos A."/>
            <person name="Jimenez P."/>
            <person name="Dekumyoy P."/>
            <person name="Varona S."/>
            <person name="Cuesta I."/>
            <person name="Sumanam S."/>
            <person name="Adisakwattana P."/>
            <person name="Gasser R.B."/>
            <person name="Hernandez-Gonzalez A."/>
            <person name="Young N.D."/>
            <person name="Perteguer M.J."/>
        </authorList>
    </citation>
    <scope>NUCLEOTIDE SEQUENCE [LARGE SCALE GENOMIC DNA]</scope>
    <source>
        <strain evidence="7">AL3</strain>
        <tissue evidence="7">Liver</tissue>
    </source>
</reference>
<dbReference type="AlphaFoldDB" id="A0ABD6F1E1"/>
<dbReference type="InterPro" id="IPR008160">
    <property type="entry name" value="Collagen"/>
</dbReference>
<sequence>MMGFRGMPGPPGPKGPSGLPGRRGNQGKIGPTGFVGNVGEDGPPGRDGRCNCSFPDLYVHRVTVPGPPVIKIKEKKVPVPVVVVNEVEVTKYIPFEPTPPGFAPPEGWSPGMGKPDMSKTRLLPRFSTVSTSTTKVKTTPRRIRPPHTVSGKKTTETENILMEHNITLFENITDENLTMINQSTTTVEPYTGPPTLGYNRRECLLNAVGIPVLHAESQYGPVGSWMRDADPYSEEMARRRWLTDDYASPVLYEYENERQLMNKKQQIKYYVDYLASGTGNIIYNGSFFYHRHGSNILVRYDLESTYQIQHNLGEIAFRDCDRKPDHTFENCNETERDVWLYGRPHNYVDYGVDENGLWVVYVRADSEHLTVSKIETDFYVVETWDIYEVNATEIADTFIMCGVLYGLESATARDTYISFAYDLYKRETVPIRVKWYNPYRGITMLHYNPVDGRLYFFDNKKLLSVNVRMEGEHSDPFDHLLDADDDE</sequence>
<dbReference type="PANTHER" id="PTHR23192">
    <property type="entry name" value="OLFACTOMEDIN-RELATED"/>
    <property type="match status" value="1"/>
</dbReference>
<dbReference type="InterPro" id="IPR050605">
    <property type="entry name" value="Olfactomedin-like_domain"/>
</dbReference>
<keyword evidence="8" id="KW-1185">Reference proteome</keyword>
<evidence type="ECO:0000313" key="7">
    <source>
        <dbReference type="EMBL" id="MFH4983032.1"/>
    </source>
</evidence>
<keyword evidence="2" id="KW-0964">Secreted</keyword>
<evidence type="ECO:0000256" key="3">
    <source>
        <dbReference type="ARBA" id="ARBA00022737"/>
    </source>
</evidence>
<evidence type="ECO:0000256" key="4">
    <source>
        <dbReference type="PROSITE-ProRule" id="PRU00446"/>
    </source>
</evidence>
<dbReference type="PANTHER" id="PTHR23192:SF83">
    <property type="entry name" value="OLFACTOMEDIN-LIKE DOMAIN-CONTAINING PROTEIN"/>
    <property type="match status" value="1"/>
</dbReference>
<keyword evidence="3" id="KW-0677">Repeat</keyword>
<feature type="domain" description="Olfactomedin-like" evidence="6">
    <location>
        <begin position="202"/>
        <end position="471"/>
    </location>
</feature>
<evidence type="ECO:0000256" key="5">
    <source>
        <dbReference type="SAM" id="MobiDB-lite"/>
    </source>
</evidence>